<feature type="region of interest" description="Disordered" evidence="1">
    <location>
        <begin position="241"/>
        <end position="290"/>
    </location>
</feature>
<dbReference type="KEGG" id="psoj:PHYSODRAFT_497265"/>
<protein>
    <submittedName>
        <fullName evidence="3">Uncharacterized protein</fullName>
    </submittedName>
</protein>
<evidence type="ECO:0000313" key="3">
    <source>
        <dbReference type="EMBL" id="EGZ22541.1"/>
    </source>
</evidence>
<organism evidence="3 4">
    <name type="scientific">Phytophthora sojae (strain P6497)</name>
    <name type="common">Soybean stem and root rot agent</name>
    <name type="synonym">Phytophthora megasperma f. sp. glycines</name>
    <dbReference type="NCBI Taxonomy" id="1094619"/>
    <lineage>
        <taxon>Eukaryota</taxon>
        <taxon>Sar</taxon>
        <taxon>Stramenopiles</taxon>
        <taxon>Oomycota</taxon>
        <taxon>Peronosporomycetes</taxon>
        <taxon>Peronosporales</taxon>
        <taxon>Peronosporaceae</taxon>
        <taxon>Phytophthora</taxon>
    </lineage>
</organism>
<reference evidence="3 4" key="1">
    <citation type="journal article" date="2006" name="Science">
        <title>Phytophthora genome sequences uncover evolutionary origins and mechanisms of pathogenesis.</title>
        <authorList>
            <person name="Tyler B.M."/>
            <person name="Tripathy S."/>
            <person name="Zhang X."/>
            <person name="Dehal P."/>
            <person name="Jiang R.H."/>
            <person name="Aerts A."/>
            <person name="Arredondo F.D."/>
            <person name="Baxter L."/>
            <person name="Bensasson D."/>
            <person name="Beynon J.L."/>
            <person name="Chapman J."/>
            <person name="Damasceno C.M."/>
            <person name="Dorrance A.E."/>
            <person name="Dou D."/>
            <person name="Dickerman A.W."/>
            <person name="Dubchak I.L."/>
            <person name="Garbelotto M."/>
            <person name="Gijzen M."/>
            <person name="Gordon S.G."/>
            <person name="Govers F."/>
            <person name="Grunwald N.J."/>
            <person name="Huang W."/>
            <person name="Ivors K.L."/>
            <person name="Jones R.W."/>
            <person name="Kamoun S."/>
            <person name="Krampis K."/>
            <person name="Lamour K.H."/>
            <person name="Lee M.K."/>
            <person name="McDonald W.H."/>
            <person name="Medina M."/>
            <person name="Meijer H.J."/>
            <person name="Nordberg E.K."/>
            <person name="Maclean D.J."/>
            <person name="Ospina-Giraldo M.D."/>
            <person name="Morris P.F."/>
            <person name="Phuntumart V."/>
            <person name="Putnam N.H."/>
            <person name="Rash S."/>
            <person name="Rose J.K."/>
            <person name="Sakihama Y."/>
            <person name="Salamov A.A."/>
            <person name="Savidor A."/>
            <person name="Scheuring C.F."/>
            <person name="Smith B.M."/>
            <person name="Sobral B.W."/>
            <person name="Terry A."/>
            <person name="Torto-Alalibo T.A."/>
            <person name="Win J."/>
            <person name="Xu Z."/>
            <person name="Zhang H."/>
            <person name="Grigoriev I.V."/>
            <person name="Rokhsar D.S."/>
            <person name="Boore J.L."/>
        </authorList>
    </citation>
    <scope>NUCLEOTIDE SEQUENCE [LARGE SCALE GENOMIC DNA]</scope>
    <source>
        <strain evidence="3 4">P6497</strain>
    </source>
</reference>
<feature type="compositionally biased region" description="Pro residues" evidence="1">
    <location>
        <begin position="181"/>
        <end position="207"/>
    </location>
</feature>
<dbReference type="STRING" id="1094619.G4Z8J0"/>
<dbReference type="RefSeq" id="XP_009525258.1">
    <property type="nucleotide sequence ID" value="XM_009526963.1"/>
</dbReference>
<accession>G4Z8J0</accession>
<feature type="region of interest" description="Disordered" evidence="1">
    <location>
        <begin position="980"/>
        <end position="1035"/>
    </location>
</feature>
<feature type="signal peptide" evidence="2">
    <location>
        <begin position="1"/>
        <end position="29"/>
    </location>
</feature>
<keyword evidence="4" id="KW-1185">Reference proteome</keyword>
<proteinExistence type="predicted"/>
<evidence type="ECO:0000256" key="1">
    <source>
        <dbReference type="SAM" id="MobiDB-lite"/>
    </source>
</evidence>
<dbReference type="GeneID" id="20657418"/>
<feature type="region of interest" description="Disordered" evidence="1">
    <location>
        <begin position="178"/>
        <end position="228"/>
    </location>
</feature>
<sequence>MVYSGGVRSFIQAVAVCALALSALPSIQAKGATTPAPTSSQVTCGISDGDKQVGIQAINDESCTNGGLGCYNKHCRYCKVLDTPKSSHLDTCLSHGVAFTTTSTVAASRGPCEVSRGDVAAGIAAVTDSGCLYGGLGCFNDHCRFCKVRETPQSAGFIACARLDSSYSPVATLAPATAAPTVPPTAAPTSPPTAAPTSPPTAAPTVPPTAAATAPPTTAPATLAPTTDAPVTEAPISQVPITDAPTSEAPATEAPTSEAPVTDAPTVPPMDAPATAAPSSEVPATDAPVSPSTCGIVPSAGDLDVGVTIVTDLSCASGGLGCLSDVCRFCKLKTTPQSDPYMDCALVNGAPTATEIPATTDAPSATSVAAETDAPVTDAPTDAPISTDAPTDAPISTDAPADAPISTDAPTDAPISTDVATDAPTSTDAPTDAPQSTDAPVAATEAPAPAVDDTVPPSDAPTEVPDSTSEAPAATTETPAAPTEAPATVTDTPDATTEAPPTVTDTDAPTETPAVPDALDASTEAPTEAPTATETPAPSESPAAPTDAPDATTEPVTGSETPTESPVVPTGAPVSTSAALPDQQMCGLEATAGDIAVGVHIATDLTCSTGGVGCINDLCRFCKVKTTPQSEAFVDCSSLDGTAPDSAAPASTTSAPLADAPSTCDLVASSGDASVGIQIVTDSTCSAGGVGCINDVCRFCKVITSVQSASFIDCVTVDGYTPPTEIPTATTTPDATTTAPTSDSTCARVASVGDIAVGVDIATDTTCLAGGVGCMDDVCRFCQVTSTAQSAAFVSCTSLSGYTPRVEVPASNAIAPAAPATATTGAPADQPACGLVVSAGDAAVGISITGDATCADGGVGCIDSVCRFCKVTTTVQSAAFVDCTSIDGFTLDTDAPTLTTTPPTASTTSAPAISTPGGSCSLVVSDGDAAVGINIFADTSCQFGGVGCIDNACRFCKTKTTDQSAAFVDCPVALTTTAPTPATPYSNTTVEPTTTDVDTATPTDSSVNTEAPVTTDAPAADATEAPSSSSSDVSDILTYSPASTSADTDVVTDAPTAVPKDAPVVDTTSPAVVDTSDMLTEAPVVVTEPPTKAPLPSVDDIDDDWEGSDSTYADSDSTYYDSEESEEGS</sequence>
<feature type="compositionally biased region" description="Low complexity" evidence="1">
    <location>
        <begin position="1108"/>
        <end position="1120"/>
    </location>
</feature>
<dbReference type="AlphaFoldDB" id="G4Z8J0"/>
<evidence type="ECO:0000256" key="2">
    <source>
        <dbReference type="SAM" id="SignalP"/>
    </source>
</evidence>
<feature type="compositionally biased region" description="Low complexity" evidence="1">
    <location>
        <begin position="416"/>
        <end position="462"/>
    </location>
</feature>
<dbReference type="InParanoid" id="G4Z8J0"/>
<feature type="compositionally biased region" description="Low complexity" evidence="1">
    <location>
        <begin position="244"/>
        <end position="260"/>
    </location>
</feature>
<feature type="region of interest" description="Disordered" evidence="1">
    <location>
        <begin position="1087"/>
        <end position="1129"/>
    </location>
</feature>
<feature type="compositionally biased region" description="Low complexity" evidence="1">
    <location>
        <begin position="470"/>
        <end position="555"/>
    </location>
</feature>
<dbReference type="Proteomes" id="UP000002640">
    <property type="component" value="Unassembled WGS sequence"/>
</dbReference>
<keyword evidence="2" id="KW-0732">Signal</keyword>
<name>G4Z8J0_PHYSP</name>
<feature type="region of interest" description="Disordered" evidence="1">
    <location>
        <begin position="355"/>
        <end position="576"/>
    </location>
</feature>
<evidence type="ECO:0000313" key="4">
    <source>
        <dbReference type="Proteomes" id="UP000002640"/>
    </source>
</evidence>
<dbReference type="EMBL" id="JH159153">
    <property type="protein sequence ID" value="EGZ22541.1"/>
    <property type="molecule type" value="Genomic_DNA"/>
</dbReference>
<feature type="compositionally biased region" description="Low complexity" evidence="1">
    <location>
        <begin position="208"/>
        <end position="228"/>
    </location>
</feature>
<gene>
    <name evidence="3" type="ORF">PHYSODRAFT_497265</name>
</gene>
<feature type="chain" id="PRO_5003471954" evidence="2">
    <location>
        <begin position="30"/>
        <end position="1129"/>
    </location>
</feature>
<dbReference type="OMA" id="GYRDCAY"/>